<dbReference type="Pfam" id="PF02361">
    <property type="entry name" value="CbiQ"/>
    <property type="match status" value="1"/>
</dbReference>
<keyword evidence="7" id="KW-1185">Reference proteome</keyword>
<keyword evidence="3 5" id="KW-1133">Transmembrane helix</keyword>
<feature type="transmembrane region" description="Helical" evidence="5">
    <location>
        <begin position="23"/>
        <end position="53"/>
    </location>
</feature>
<dbReference type="CDD" id="cd16914">
    <property type="entry name" value="EcfT"/>
    <property type="match status" value="1"/>
</dbReference>
<protein>
    <submittedName>
        <fullName evidence="6">Energy-coupling factor transporter transmembrane protein EcfT</fullName>
    </submittedName>
</protein>
<dbReference type="InterPro" id="IPR003339">
    <property type="entry name" value="ABC/ECF_trnsptr_transmembrane"/>
</dbReference>
<evidence type="ECO:0000256" key="2">
    <source>
        <dbReference type="ARBA" id="ARBA00022692"/>
    </source>
</evidence>
<organism evidence="6 7">
    <name type="scientific">Roseburia lenta</name>
    <dbReference type="NCBI Taxonomy" id="2763061"/>
    <lineage>
        <taxon>Bacteria</taxon>
        <taxon>Bacillati</taxon>
        <taxon>Bacillota</taxon>
        <taxon>Clostridia</taxon>
        <taxon>Lachnospirales</taxon>
        <taxon>Lachnospiraceae</taxon>
        <taxon>Roseburia</taxon>
    </lineage>
</organism>
<sequence length="275" mass="31300">MAKLFSYEEKGTWMEDLCGVTKLIFFLAWTITCMLTYDTRVLAIMLATSLILFKLSKTSWEQVGSVFKVILVFMIINILAIFIFAPGQGTKIYGTEHILYSLGGRWVVTQEQLFYELNVVLKYFTIVPAVFMFIITTNPSELAASLNKLGVSYNIGYAMAIALRYIPDVQDDFHKIKNAQEARGIEMSGKAKLMDRIKNVSAIIFPLIFTSMDRIDTVSNAMELRGYGKNKKRTWYMGRKLAKADYAVMIVTLVVMVIALVVTYHDGSRFYNPFI</sequence>
<evidence type="ECO:0000256" key="5">
    <source>
        <dbReference type="SAM" id="Phobius"/>
    </source>
</evidence>
<evidence type="ECO:0000313" key="6">
    <source>
        <dbReference type="EMBL" id="MBC5685723.1"/>
    </source>
</evidence>
<evidence type="ECO:0000256" key="1">
    <source>
        <dbReference type="ARBA" id="ARBA00004141"/>
    </source>
</evidence>
<gene>
    <name evidence="6" type="ORF">H8R94_03670</name>
</gene>
<keyword evidence="4 5" id="KW-0472">Membrane</keyword>
<reference evidence="6 7" key="1">
    <citation type="submission" date="2020-08" db="EMBL/GenBank/DDBJ databases">
        <title>Genome public.</title>
        <authorList>
            <person name="Liu C."/>
            <person name="Sun Q."/>
        </authorList>
    </citation>
    <scope>NUCLEOTIDE SEQUENCE [LARGE SCALE GENOMIC DNA]</scope>
    <source>
        <strain evidence="6 7">NSJ-9</strain>
    </source>
</reference>
<dbReference type="PANTHER" id="PTHR33514:SF1">
    <property type="entry name" value="ABC TRANSPORTER PERMEASE"/>
    <property type="match status" value="1"/>
</dbReference>
<comment type="subcellular location">
    <subcellularLocation>
        <location evidence="1">Membrane</location>
        <topology evidence="1">Multi-pass membrane protein</topology>
    </subcellularLocation>
</comment>
<feature type="transmembrane region" description="Helical" evidence="5">
    <location>
        <begin position="246"/>
        <end position="265"/>
    </location>
</feature>
<dbReference type="Proteomes" id="UP000643810">
    <property type="component" value="Unassembled WGS sequence"/>
</dbReference>
<feature type="transmembrane region" description="Helical" evidence="5">
    <location>
        <begin position="120"/>
        <end position="138"/>
    </location>
</feature>
<proteinExistence type="predicted"/>
<dbReference type="EMBL" id="JACOPG010000001">
    <property type="protein sequence ID" value="MBC5685723.1"/>
    <property type="molecule type" value="Genomic_DNA"/>
</dbReference>
<evidence type="ECO:0000313" key="7">
    <source>
        <dbReference type="Proteomes" id="UP000643810"/>
    </source>
</evidence>
<evidence type="ECO:0000256" key="3">
    <source>
        <dbReference type="ARBA" id="ARBA00022989"/>
    </source>
</evidence>
<name>A0ABR7GE59_9FIRM</name>
<keyword evidence="2 5" id="KW-0812">Transmembrane</keyword>
<comment type="caution">
    <text evidence="6">The sequence shown here is derived from an EMBL/GenBank/DDBJ whole genome shotgun (WGS) entry which is preliminary data.</text>
</comment>
<dbReference type="PANTHER" id="PTHR33514">
    <property type="entry name" value="PROTEIN ABCI12, CHLOROPLASTIC"/>
    <property type="match status" value="1"/>
</dbReference>
<evidence type="ECO:0000256" key="4">
    <source>
        <dbReference type="ARBA" id="ARBA00023136"/>
    </source>
</evidence>
<accession>A0ABR7GE59</accession>
<feature type="transmembrane region" description="Helical" evidence="5">
    <location>
        <begin position="65"/>
        <end position="85"/>
    </location>
</feature>
<dbReference type="RefSeq" id="WP_118534511.1">
    <property type="nucleotide sequence ID" value="NZ_JACOPG010000001.1"/>
</dbReference>